<dbReference type="AlphaFoldDB" id="A0A0B3VNF2"/>
<feature type="binding site" evidence="3">
    <location>
        <position position="259"/>
    </location>
    <ligand>
        <name>Zn(2+)</name>
        <dbReference type="ChEBI" id="CHEBI:29105"/>
    </ligand>
</feature>
<proteinExistence type="inferred from homology"/>
<keyword evidence="3" id="KW-0862">Zinc</keyword>
<feature type="binding site" evidence="3">
    <location>
        <position position="266"/>
    </location>
    <ligand>
        <name>Zn(2+)</name>
        <dbReference type="ChEBI" id="CHEBI:29105"/>
    </ligand>
</feature>
<evidence type="ECO:0000256" key="3">
    <source>
        <dbReference type="HAMAP-Rule" id="MF_01820"/>
    </source>
</evidence>
<evidence type="ECO:0000259" key="4">
    <source>
        <dbReference type="PROSITE" id="PS50936"/>
    </source>
</evidence>
<evidence type="ECO:0000256" key="1">
    <source>
        <dbReference type="ARBA" id="ARBA00022741"/>
    </source>
</evidence>
<dbReference type="EMBL" id="JAAGJP010000047">
    <property type="protein sequence ID" value="NDS68758.1"/>
    <property type="molecule type" value="Genomic_DNA"/>
</dbReference>
<keyword evidence="1 3" id="KW-0547">Nucleotide-binding</keyword>
<dbReference type="GO" id="GO:0042274">
    <property type="term" value="P:ribosomal small subunit biogenesis"/>
    <property type="evidence" value="ECO:0007669"/>
    <property type="project" value="UniProtKB-UniRule"/>
</dbReference>
<dbReference type="OMA" id="CLVAAYD"/>
<comment type="caution">
    <text evidence="6">The sequence shown here is derived from an EMBL/GenBank/DDBJ whole genome shotgun (WGS) entry which is preliminary data.</text>
</comment>
<keyword evidence="3" id="KW-0378">Hydrolase</keyword>
<dbReference type="PROSITE" id="PS50936">
    <property type="entry name" value="ENGC_GTPASE"/>
    <property type="match status" value="1"/>
</dbReference>
<dbReference type="Gene3D" id="1.10.40.50">
    <property type="entry name" value="Probable gtpase engc, domain 3"/>
    <property type="match status" value="1"/>
</dbReference>
<dbReference type="GO" id="GO:0019843">
    <property type="term" value="F:rRNA binding"/>
    <property type="evidence" value="ECO:0007669"/>
    <property type="project" value="UniProtKB-KW"/>
</dbReference>
<keyword evidence="3" id="KW-0963">Cytoplasm</keyword>
<dbReference type="CDD" id="cd01854">
    <property type="entry name" value="YjeQ_EngC"/>
    <property type="match status" value="1"/>
</dbReference>
<dbReference type="eggNOG" id="COG1162">
    <property type="taxonomic scope" value="Bacteria"/>
</dbReference>
<protein>
    <recommendedName>
        <fullName evidence="3">Small ribosomal subunit biogenesis GTPase RsgA</fullName>
        <ecNumber evidence="3">3.6.1.-</ecNumber>
    </recommendedName>
</protein>
<dbReference type="GO" id="GO:0046872">
    <property type="term" value="F:metal ion binding"/>
    <property type="evidence" value="ECO:0007669"/>
    <property type="project" value="UniProtKB-KW"/>
</dbReference>
<dbReference type="EMBL" id="JAAGKH010000045">
    <property type="protein sequence ID" value="NDR89229.1"/>
    <property type="molecule type" value="Genomic_DNA"/>
</dbReference>
<dbReference type="NCBIfam" id="TIGR00157">
    <property type="entry name" value="ribosome small subunit-dependent GTPase A"/>
    <property type="match status" value="1"/>
</dbReference>
<feature type="binding site" evidence="3">
    <location>
        <begin position="116"/>
        <end position="119"/>
    </location>
    <ligand>
        <name>GTP</name>
        <dbReference type="ChEBI" id="CHEBI:37565"/>
    </ligand>
</feature>
<reference evidence="6" key="2">
    <citation type="submission" date="2020-02" db="EMBL/GenBank/DDBJ databases">
        <title>Using affinity propagation clustering for identifying bacterial clades and subclades with whole-genome sequences of Francisella tularensis.</title>
        <authorList>
            <person name="Homeier-Bachmann T."/>
            <person name="Abdel-Glil M.Y."/>
            <person name="Hackbart A."/>
            <person name="Hotzel H."/>
            <person name="Tomaso H."/>
        </authorList>
    </citation>
    <scope>NUCLEOTIDE SEQUENCE</scope>
    <source>
        <strain evidence="7">15T0085</strain>
        <strain evidence="6">17T1429</strain>
    </source>
</reference>
<comment type="caution">
    <text evidence="3">Lacks conserved residue(s) required for the propagation of feature annotation.</text>
</comment>
<dbReference type="InterPro" id="IPR030378">
    <property type="entry name" value="G_CP_dom"/>
</dbReference>
<feature type="binding site" evidence="3">
    <location>
        <position position="257"/>
    </location>
    <ligand>
        <name>Zn(2+)</name>
        <dbReference type="ChEBI" id="CHEBI:29105"/>
    </ligand>
</feature>
<organism evidence="6">
    <name type="scientific">Francisella tularensis subsp. holarctica</name>
    <dbReference type="NCBI Taxonomy" id="119857"/>
    <lineage>
        <taxon>Bacteria</taxon>
        <taxon>Pseudomonadati</taxon>
        <taxon>Pseudomonadota</taxon>
        <taxon>Gammaproteobacteria</taxon>
        <taxon>Thiotrichales</taxon>
        <taxon>Francisellaceae</taxon>
        <taxon>Francisella</taxon>
    </lineage>
</organism>
<keyword evidence="3" id="KW-0699">rRNA-binding</keyword>
<dbReference type="SUPFAM" id="SSF52540">
    <property type="entry name" value="P-loop containing nucleoside triphosphate hydrolases"/>
    <property type="match status" value="1"/>
</dbReference>
<dbReference type="GO" id="GO:0005525">
    <property type="term" value="F:GTP binding"/>
    <property type="evidence" value="ECO:0007669"/>
    <property type="project" value="UniProtKB-UniRule"/>
</dbReference>
<dbReference type="RefSeq" id="WP_003016946.1">
    <property type="nucleotide sequence ID" value="NZ_AP023459.1"/>
</dbReference>
<evidence type="ECO:0000313" key="7">
    <source>
        <dbReference type="EMBL" id="NDS68758.1"/>
    </source>
</evidence>
<dbReference type="HAMAP" id="MF_01820">
    <property type="entry name" value="GTPase_RsgA"/>
    <property type="match status" value="1"/>
</dbReference>
<dbReference type="PANTHER" id="PTHR32120">
    <property type="entry name" value="SMALL RIBOSOMAL SUBUNIT BIOGENESIS GTPASE RSGA"/>
    <property type="match status" value="1"/>
</dbReference>
<keyword evidence="3" id="KW-0479">Metal-binding</keyword>
<keyword evidence="3" id="KW-0690">Ribosome biogenesis</keyword>
<dbReference type="KEGG" id="ftz:CH68_1710"/>
<dbReference type="PROSITE" id="PS51721">
    <property type="entry name" value="G_CP"/>
    <property type="match status" value="1"/>
</dbReference>
<comment type="subcellular location">
    <subcellularLocation>
        <location evidence="3">Cytoplasm</location>
    </subcellularLocation>
</comment>
<dbReference type="Gene3D" id="3.40.50.300">
    <property type="entry name" value="P-loop containing nucleotide triphosphate hydrolases"/>
    <property type="match status" value="1"/>
</dbReference>
<feature type="binding site" evidence="3">
    <location>
        <position position="252"/>
    </location>
    <ligand>
        <name>Zn(2+)</name>
        <dbReference type="ChEBI" id="CHEBI:29105"/>
    </ligand>
</feature>
<name>A0A0B3VNF2_FRATU</name>
<evidence type="ECO:0000259" key="5">
    <source>
        <dbReference type="PROSITE" id="PS51721"/>
    </source>
</evidence>
<dbReference type="KEGG" id="ftc:DA46_1168"/>
<comment type="similarity">
    <text evidence="3">Belongs to the TRAFAC class YlqF/YawG GTPase family. RsgA subfamily.</text>
</comment>
<comment type="subunit">
    <text evidence="3">Monomer. Associates with 30S ribosomal subunit, binds 16S rRNA.</text>
</comment>
<feature type="domain" description="EngC GTPase" evidence="4">
    <location>
        <begin position="77"/>
        <end position="226"/>
    </location>
</feature>
<sequence length="295" mass="33254">MQAKVITNFGGNICVKLTTGEKVSALQRSHLKGELTVGDNVELEYTNATYVITKLLDRKNLISRPNQYQRKNKNIAANIDSAVIIITHSPAPVEHYIDRYLAALHNSDIEPIIVINKIDDQSKNDRQHLQCIIDIYKNIGYKIFYISAKNNIGIDSLLEELKDKTSIFIGQSGVGKSETLNTILGEKITATTEVSDSTKKGRHTTTCSTLYEINGSTNIIDSPGIREFGLWHISQEELFDGFLDFKKYKGMCQFRNCSHEEGSKGCEIVRQVSLSNINPVRFKNYHRILAEIKNN</sequence>
<dbReference type="EC" id="3.6.1.-" evidence="3"/>
<dbReference type="GO" id="GO:0003924">
    <property type="term" value="F:GTPase activity"/>
    <property type="evidence" value="ECO:0007669"/>
    <property type="project" value="UniProtKB-UniRule"/>
</dbReference>
<dbReference type="InterPro" id="IPR004881">
    <property type="entry name" value="Ribosome_biogen_GTPase_RsgA"/>
</dbReference>
<accession>A0A0B3VNF2</accession>
<gene>
    <name evidence="3 6" type="primary">rsgA</name>
    <name evidence="7" type="ORF">FWI86_06985</name>
    <name evidence="6" type="ORF">FWJ04_06260</name>
</gene>
<dbReference type="InterPro" id="IPR027417">
    <property type="entry name" value="P-loop_NTPase"/>
</dbReference>
<dbReference type="InterPro" id="IPR010914">
    <property type="entry name" value="RsgA_GTPase_dom"/>
</dbReference>
<comment type="function">
    <text evidence="3">One of several proteins that assist in the late maturation steps of the functional core of the 30S ribosomal subunit. Helps release RbfA from mature subunits. May play a role in the assembly of ribosomal proteins into the subunit. Circularly permuted GTPase that catalyzes slow GTP hydrolysis, GTPase activity is stimulated by the 30S ribosomal subunit.</text>
</comment>
<dbReference type="KEGG" id="ftv:CH67_1980"/>
<evidence type="ECO:0000313" key="6">
    <source>
        <dbReference type="EMBL" id="NDR89229.1"/>
    </source>
</evidence>
<evidence type="ECO:0000256" key="2">
    <source>
        <dbReference type="ARBA" id="ARBA00023134"/>
    </source>
</evidence>
<dbReference type="GO" id="GO:0005737">
    <property type="term" value="C:cytoplasm"/>
    <property type="evidence" value="ECO:0007669"/>
    <property type="project" value="UniProtKB-SubCell"/>
</dbReference>
<dbReference type="PANTHER" id="PTHR32120:SF11">
    <property type="entry name" value="SMALL RIBOSOMAL SUBUNIT BIOGENESIS GTPASE RSGA 1, MITOCHONDRIAL-RELATED"/>
    <property type="match status" value="1"/>
</dbReference>
<dbReference type="Pfam" id="PF03193">
    <property type="entry name" value="RsgA_GTPase"/>
    <property type="match status" value="1"/>
</dbReference>
<keyword evidence="2 3" id="KW-0342">GTP-binding</keyword>
<reference evidence="6" key="1">
    <citation type="submission" date="2019-08" db="EMBL/GenBank/DDBJ databases">
        <authorList>
            <person name="Busch A."/>
        </authorList>
    </citation>
    <scope>NUCLEOTIDE SEQUENCE</scope>
    <source>
        <strain evidence="7">15T0085</strain>
        <strain evidence="6">17T1429</strain>
    </source>
</reference>
<keyword evidence="3" id="KW-0694">RNA-binding</keyword>
<feature type="domain" description="CP-type G" evidence="5">
    <location>
        <begin position="59"/>
        <end position="228"/>
    </location>
</feature>
<dbReference type="HOGENOM" id="CLU_033617_2_0_6"/>
<comment type="cofactor">
    <cofactor evidence="3">
        <name>Zn(2+)</name>
        <dbReference type="ChEBI" id="CHEBI:29105"/>
    </cofactor>
    <text evidence="3">Binds 1 zinc ion per subunit.</text>
</comment>